<evidence type="ECO:0000313" key="8">
    <source>
        <dbReference type="EMBL" id="HIX54697.1"/>
    </source>
</evidence>
<dbReference type="Pfam" id="PF05175">
    <property type="entry name" value="MTS"/>
    <property type="match status" value="1"/>
</dbReference>
<dbReference type="Gene3D" id="3.40.50.150">
    <property type="entry name" value="Vaccinia Virus protein VP39"/>
    <property type="match status" value="1"/>
</dbReference>
<evidence type="ECO:0000256" key="5">
    <source>
        <dbReference type="ARBA" id="ARBA00022694"/>
    </source>
</evidence>
<dbReference type="SUPFAM" id="SSF53335">
    <property type="entry name" value="S-adenosyl-L-methionine-dependent methyltransferases"/>
    <property type="match status" value="1"/>
</dbReference>
<dbReference type="GO" id="GO:0016430">
    <property type="term" value="F:tRNA (adenine-N6)-methyltransferase activity"/>
    <property type="evidence" value="ECO:0007669"/>
    <property type="project" value="UniProtKB-UniRule"/>
</dbReference>
<dbReference type="EC" id="2.1.1.223" evidence="6"/>
<dbReference type="GO" id="GO:0003676">
    <property type="term" value="F:nucleic acid binding"/>
    <property type="evidence" value="ECO:0007669"/>
    <property type="project" value="InterPro"/>
</dbReference>
<comment type="catalytic activity">
    <reaction evidence="6">
        <text>adenosine(37) in tRNA1(Val) + S-adenosyl-L-methionine = N(6)-methyladenosine(37) in tRNA1(Val) + S-adenosyl-L-homocysteine + H(+)</text>
        <dbReference type="Rhea" id="RHEA:43160"/>
        <dbReference type="Rhea" id="RHEA-COMP:10369"/>
        <dbReference type="Rhea" id="RHEA-COMP:10370"/>
        <dbReference type="ChEBI" id="CHEBI:15378"/>
        <dbReference type="ChEBI" id="CHEBI:57856"/>
        <dbReference type="ChEBI" id="CHEBI:59789"/>
        <dbReference type="ChEBI" id="CHEBI:74411"/>
        <dbReference type="ChEBI" id="CHEBI:74449"/>
        <dbReference type="EC" id="2.1.1.223"/>
    </reaction>
</comment>
<dbReference type="CDD" id="cd02440">
    <property type="entry name" value="AdoMet_MTases"/>
    <property type="match status" value="1"/>
</dbReference>
<evidence type="ECO:0000256" key="4">
    <source>
        <dbReference type="ARBA" id="ARBA00022691"/>
    </source>
</evidence>
<dbReference type="EMBL" id="DXEZ01000186">
    <property type="protein sequence ID" value="HIX54697.1"/>
    <property type="molecule type" value="Genomic_DNA"/>
</dbReference>
<feature type="domain" description="Methyltransferase small" evidence="7">
    <location>
        <begin position="33"/>
        <end position="160"/>
    </location>
</feature>
<name>A0A9D2AYB6_9SPHI</name>
<comment type="function">
    <text evidence="6">Specifically methylates the adenine in position 37 of tRNA(1)(Val) (anticodon cmo5UAC).</text>
</comment>
<dbReference type="InterPro" id="IPR050210">
    <property type="entry name" value="tRNA_Adenine-N(6)_MTase"/>
</dbReference>
<dbReference type="InterPro" id="IPR022882">
    <property type="entry name" value="tRNA_adenine-N6_MeTrfase"/>
</dbReference>
<accession>A0A9D2AYB6</accession>
<dbReference type="InterPro" id="IPR007848">
    <property type="entry name" value="Small_mtfrase_dom"/>
</dbReference>
<evidence type="ECO:0000256" key="3">
    <source>
        <dbReference type="ARBA" id="ARBA00022679"/>
    </source>
</evidence>
<gene>
    <name evidence="8" type="ORF">H9853_06700</name>
</gene>
<keyword evidence="2 6" id="KW-0489">Methyltransferase</keyword>
<evidence type="ECO:0000256" key="6">
    <source>
        <dbReference type="HAMAP-Rule" id="MF_01872"/>
    </source>
</evidence>
<keyword evidence="4 6" id="KW-0949">S-adenosyl-L-methionine</keyword>
<comment type="caution">
    <text evidence="8">The sequence shown here is derived from an EMBL/GenBank/DDBJ whole genome shotgun (WGS) entry which is preliminary data.</text>
</comment>
<dbReference type="GO" id="GO:0008033">
    <property type="term" value="P:tRNA processing"/>
    <property type="evidence" value="ECO:0007669"/>
    <property type="project" value="UniProtKB-UniRule"/>
</dbReference>
<keyword evidence="5 6" id="KW-0819">tRNA processing</keyword>
<dbReference type="PANTHER" id="PTHR47739">
    <property type="entry name" value="TRNA1(VAL) (ADENINE(37)-N6)-METHYLTRANSFERASE"/>
    <property type="match status" value="1"/>
</dbReference>
<dbReference type="AlphaFoldDB" id="A0A9D2AYB6"/>
<evidence type="ECO:0000259" key="7">
    <source>
        <dbReference type="Pfam" id="PF05175"/>
    </source>
</evidence>
<keyword evidence="3 6" id="KW-0808">Transferase</keyword>
<dbReference type="Proteomes" id="UP000824156">
    <property type="component" value="Unassembled WGS sequence"/>
</dbReference>
<dbReference type="HAMAP" id="MF_01872">
    <property type="entry name" value="tRNA_methyltr_YfiC"/>
    <property type="match status" value="1"/>
</dbReference>
<dbReference type="InterPro" id="IPR002052">
    <property type="entry name" value="DNA_methylase_N6_adenine_CS"/>
</dbReference>
<sequence>MKDVFRFKEFSVDQSGCAMRINTDGVLLGAYAHLPNKHVRVLDIGTGTGVIALMLAQRFPNAIIDGVEIDLKAADVAAKNFKASRFSNRLEVFKSSFQDLVDGEAYDWVVSNPPYHLHSLKNHDERKSQARHSDILFFKELFQKAARLLGDHGCLQLVLPSIISASLEEIAKKEGFFRQEVLWIRSFDESPVIRKIVKWGKQQVDDIKEEEFIIYENKGQYSRQYKELLAPFFLAF</sequence>
<proteinExistence type="inferred from homology"/>
<keyword evidence="1 6" id="KW-0963">Cytoplasm</keyword>
<comment type="subcellular location">
    <subcellularLocation>
        <location evidence="6">Cytoplasm</location>
    </subcellularLocation>
</comment>
<organism evidence="8 9">
    <name type="scientific">Candidatus Sphingobacterium stercoripullorum</name>
    <dbReference type="NCBI Taxonomy" id="2838759"/>
    <lineage>
        <taxon>Bacteria</taxon>
        <taxon>Pseudomonadati</taxon>
        <taxon>Bacteroidota</taxon>
        <taxon>Sphingobacteriia</taxon>
        <taxon>Sphingobacteriales</taxon>
        <taxon>Sphingobacteriaceae</taxon>
        <taxon>Sphingobacterium</taxon>
    </lineage>
</organism>
<evidence type="ECO:0000313" key="9">
    <source>
        <dbReference type="Proteomes" id="UP000824156"/>
    </source>
</evidence>
<dbReference type="PROSITE" id="PS00092">
    <property type="entry name" value="N6_MTASE"/>
    <property type="match status" value="1"/>
</dbReference>
<reference evidence="8" key="1">
    <citation type="journal article" date="2021" name="PeerJ">
        <title>Extensive microbial diversity within the chicken gut microbiome revealed by metagenomics and culture.</title>
        <authorList>
            <person name="Gilroy R."/>
            <person name="Ravi A."/>
            <person name="Getino M."/>
            <person name="Pursley I."/>
            <person name="Horton D.L."/>
            <person name="Alikhan N.F."/>
            <person name="Baker D."/>
            <person name="Gharbi K."/>
            <person name="Hall N."/>
            <person name="Watson M."/>
            <person name="Adriaenssens E.M."/>
            <person name="Foster-Nyarko E."/>
            <person name="Jarju S."/>
            <person name="Secka A."/>
            <person name="Antonio M."/>
            <person name="Oren A."/>
            <person name="Chaudhuri R.R."/>
            <person name="La Ragione R."/>
            <person name="Hildebrand F."/>
            <person name="Pallen M.J."/>
        </authorList>
    </citation>
    <scope>NUCLEOTIDE SEQUENCE</scope>
    <source>
        <strain evidence="8">1719</strain>
    </source>
</reference>
<evidence type="ECO:0000256" key="1">
    <source>
        <dbReference type="ARBA" id="ARBA00022490"/>
    </source>
</evidence>
<dbReference type="PANTHER" id="PTHR47739:SF1">
    <property type="entry name" value="TRNA1(VAL) (ADENINE(37)-N6)-METHYLTRANSFERASE"/>
    <property type="match status" value="1"/>
</dbReference>
<dbReference type="GO" id="GO:0032259">
    <property type="term" value="P:methylation"/>
    <property type="evidence" value="ECO:0007669"/>
    <property type="project" value="UniProtKB-KW"/>
</dbReference>
<protein>
    <recommendedName>
        <fullName evidence="6">tRNA1(Val) (adenine(37)-N6)-methyltransferase</fullName>
        <ecNumber evidence="6">2.1.1.223</ecNumber>
    </recommendedName>
    <alternativeName>
        <fullName evidence="6">tRNA m6A37 methyltransferase</fullName>
    </alternativeName>
</protein>
<reference evidence="8" key="2">
    <citation type="submission" date="2021-04" db="EMBL/GenBank/DDBJ databases">
        <authorList>
            <person name="Gilroy R."/>
        </authorList>
    </citation>
    <scope>NUCLEOTIDE SEQUENCE</scope>
    <source>
        <strain evidence="8">1719</strain>
    </source>
</reference>
<dbReference type="GO" id="GO:0005737">
    <property type="term" value="C:cytoplasm"/>
    <property type="evidence" value="ECO:0007669"/>
    <property type="project" value="UniProtKB-SubCell"/>
</dbReference>
<dbReference type="InterPro" id="IPR029063">
    <property type="entry name" value="SAM-dependent_MTases_sf"/>
</dbReference>
<comment type="similarity">
    <text evidence="6">Belongs to the methyltransferase superfamily. tRNA (adenine-N(6)-)-methyltransferase family.</text>
</comment>
<evidence type="ECO:0000256" key="2">
    <source>
        <dbReference type="ARBA" id="ARBA00022603"/>
    </source>
</evidence>